<dbReference type="EMBL" id="JAJNEC010000005">
    <property type="protein sequence ID" value="MCD2424094.1"/>
    <property type="molecule type" value="Genomic_DNA"/>
</dbReference>
<feature type="chain" id="PRO_5047449469" evidence="2">
    <location>
        <begin position="20"/>
        <end position="469"/>
    </location>
</feature>
<evidence type="ECO:0000256" key="1">
    <source>
        <dbReference type="SAM" id="Phobius"/>
    </source>
</evidence>
<sequence length="469" mass="51763">MKRFGLLILLLMASVSVMAQRNVLEARLRSSIYLNVYANKTNCYIGEPIIVTYKLYSSLESVSEVVKDPAFSGFDFRDLISSGDGVVSRETVNGETFDVHTIRKVQLTPMEAGKLVLDPMVIANRIRLVDGSGNRSSILDGIDDNIPLQNGEFRMTIASVPITINVGQAPANAPSAVYNGAVGDFKMNVKLSKINFTPGERGTLRITISGTGDFSQVTQPSVEWPKEIVVYPPNVEEQYDRNSRTAPGVKTFTIPFTMGKTGTYTILPIRFAYFDARQNRYNTISNPAITFYSREPGSTRRDQGPVNNNAERNDNFGALLLGLGGVTLLLLVLFLIRRSKRKRAVVPSTRQQPAVSVSGIPDPTPLAPMGIDALLQPAENAVSKTGGSFYSLLKQGMVQYLEQRYQISAALFNKTGLKEQMTLQNVPQALQDEVFHTLTEIEMNIYAAGGMDGDRMRMLEKTRTVLKKL</sequence>
<feature type="transmembrane region" description="Helical" evidence="1">
    <location>
        <begin position="316"/>
        <end position="336"/>
    </location>
</feature>
<evidence type="ECO:0000313" key="3">
    <source>
        <dbReference type="EMBL" id="MCD2424094.1"/>
    </source>
</evidence>
<evidence type="ECO:0000313" key="4">
    <source>
        <dbReference type="Proteomes" id="UP001199816"/>
    </source>
</evidence>
<comment type="caution">
    <text evidence="3">The sequence shown here is derived from an EMBL/GenBank/DDBJ whole genome shotgun (WGS) entry which is preliminary data.</text>
</comment>
<proteinExistence type="predicted"/>
<evidence type="ECO:0000256" key="2">
    <source>
        <dbReference type="SAM" id="SignalP"/>
    </source>
</evidence>
<reference evidence="3 4" key="1">
    <citation type="submission" date="2021-11" db="EMBL/GenBank/DDBJ databases">
        <title>Genomic of Niabella pedocola.</title>
        <authorList>
            <person name="Wu T."/>
        </authorList>
    </citation>
    <scope>NUCLEOTIDE SEQUENCE [LARGE SCALE GENOMIC DNA]</scope>
    <source>
        <strain evidence="3 4">JCM 31011</strain>
    </source>
</reference>
<gene>
    <name evidence="3" type="ORF">LQ567_15045</name>
</gene>
<keyword evidence="1" id="KW-0472">Membrane</keyword>
<dbReference type="Proteomes" id="UP001199816">
    <property type="component" value="Unassembled WGS sequence"/>
</dbReference>
<organism evidence="3 4">
    <name type="scientific">Niabella pedocola</name>
    <dbReference type="NCBI Taxonomy" id="1752077"/>
    <lineage>
        <taxon>Bacteria</taxon>
        <taxon>Pseudomonadati</taxon>
        <taxon>Bacteroidota</taxon>
        <taxon>Chitinophagia</taxon>
        <taxon>Chitinophagales</taxon>
        <taxon>Chitinophagaceae</taxon>
        <taxon>Niabella</taxon>
    </lineage>
</organism>
<dbReference type="PANTHER" id="PTHR40940">
    <property type="entry name" value="PROTEIN BATD-RELATED"/>
    <property type="match status" value="1"/>
</dbReference>
<feature type="signal peptide" evidence="2">
    <location>
        <begin position="1"/>
        <end position="19"/>
    </location>
</feature>
<keyword evidence="1" id="KW-1133">Transmembrane helix</keyword>
<keyword evidence="4" id="KW-1185">Reference proteome</keyword>
<name>A0ABS8PSP8_9BACT</name>
<keyword evidence="1" id="KW-0812">Transmembrane</keyword>
<protein>
    <submittedName>
        <fullName evidence="3">BatD family protein</fullName>
    </submittedName>
</protein>
<dbReference type="InterPro" id="IPR025738">
    <property type="entry name" value="BatD"/>
</dbReference>
<dbReference type="Pfam" id="PF13584">
    <property type="entry name" value="BatD"/>
    <property type="match status" value="1"/>
</dbReference>
<dbReference type="PANTHER" id="PTHR40940:SF2">
    <property type="entry name" value="BATD"/>
    <property type="match status" value="1"/>
</dbReference>
<accession>A0ABS8PSP8</accession>
<dbReference type="RefSeq" id="WP_231005349.1">
    <property type="nucleotide sequence ID" value="NZ_JAJNEC010000005.1"/>
</dbReference>
<keyword evidence="2" id="KW-0732">Signal</keyword>